<gene>
    <name evidence="1" type="ORF">H2198_009297</name>
</gene>
<dbReference type="EMBL" id="JAPDRQ010000258">
    <property type="protein sequence ID" value="KAJ9651413.1"/>
    <property type="molecule type" value="Genomic_DNA"/>
</dbReference>
<organism evidence="1 2">
    <name type="scientific">Neophaeococcomyces mojaviensis</name>
    <dbReference type="NCBI Taxonomy" id="3383035"/>
    <lineage>
        <taxon>Eukaryota</taxon>
        <taxon>Fungi</taxon>
        <taxon>Dikarya</taxon>
        <taxon>Ascomycota</taxon>
        <taxon>Pezizomycotina</taxon>
        <taxon>Eurotiomycetes</taxon>
        <taxon>Chaetothyriomycetidae</taxon>
        <taxon>Chaetothyriales</taxon>
        <taxon>Chaetothyriales incertae sedis</taxon>
        <taxon>Neophaeococcomyces</taxon>
    </lineage>
</organism>
<evidence type="ECO:0000313" key="2">
    <source>
        <dbReference type="Proteomes" id="UP001172386"/>
    </source>
</evidence>
<keyword evidence="2" id="KW-1185">Reference proteome</keyword>
<proteinExistence type="predicted"/>
<reference evidence="1" key="1">
    <citation type="submission" date="2022-10" db="EMBL/GenBank/DDBJ databases">
        <title>Culturing micro-colonial fungi from biological soil crusts in the Mojave desert and describing Neophaeococcomyces mojavensis, and introducing the new genera and species Taxawa tesnikishii.</title>
        <authorList>
            <person name="Kurbessoian T."/>
            <person name="Stajich J.E."/>
        </authorList>
    </citation>
    <scope>NUCLEOTIDE SEQUENCE</scope>
    <source>
        <strain evidence="1">JES_112</strain>
    </source>
</reference>
<dbReference type="Proteomes" id="UP001172386">
    <property type="component" value="Unassembled WGS sequence"/>
</dbReference>
<protein>
    <submittedName>
        <fullName evidence="1">Uncharacterized protein</fullName>
    </submittedName>
</protein>
<accession>A0ACC2ZUW1</accession>
<evidence type="ECO:0000313" key="1">
    <source>
        <dbReference type="EMBL" id="KAJ9651413.1"/>
    </source>
</evidence>
<comment type="caution">
    <text evidence="1">The sequence shown here is derived from an EMBL/GenBank/DDBJ whole genome shotgun (WGS) entry which is preliminary data.</text>
</comment>
<sequence>MQQSTVFTPQPEVFTVSSTNFTPESRKKPVISGTDAVAGAVGGVFSVLLGQPFDLIRVRLQTSNSSNVLKTTRDIWVHEGPLAFYKGAAAPFIGAGVCVSIQFAVFHSLRQAFEHDGRSELAKAYLFGGAAGAANSILSSPVEHIRTRLQLQPHGVARLYAGPIDCIRSIVKQAGIRGIFKAYPVAFVKETQAFGCYFLAFEASMTGLSKVRGKLRNDMSAWEIIPCGALGGIGFWVGSFPLDVIKTRLQGDSFGADAKYKSTRMAVMKTWQEGGMKAFWRGLSPTLVRTSLSSAGCFTAVEQIRKLMATPQQLEPL</sequence>
<name>A0ACC2ZUW1_9EURO</name>